<keyword evidence="5 10" id="KW-0067">ATP-binding</keyword>
<comment type="caution">
    <text evidence="12">The sequence shown here is derived from an EMBL/GenBank/DDBJ whole genome shotgun (WGS) entry which is preliminary data.</text>
</comment>
<dbReference type="InterPro" id="IPR003789">
    <property type="entry name" value="Asn/Gln_tRNA_amidoTrase-B-like"/>
</dbReference>
<name>A0AAV2HT33_LYMST</name>
<proteinExistence type="inferred from homology"/>
<evidence type="ECO:0000256" key="10">
    <source>
        <dbReference type="HAMAP-Rule" id="MF_03147"/>
    </source>
</evidence>
<comment type="subcellular location">
    <subcellularLocation>
        <location evidence="10">Mitochondrion</location>
    </subcellularLocation>
</comment>
<sequence>MAASLTQQTKECIFKTCLFCNLFHKTIATRSMNIKRSHISATVQKEVQPEWQGVIGLEIHAQIKTLSKLFSGAATIYDANTNTQVAFFDAALPGTLPVLNQKCVQAGVMTALALGCDINLVSKFDRKHYFYADMPAGYQITQYRKPLAVNGRMTYMFQCSHNNKIERRSAQILQIQLEQDSGKSLHDPAVGYSLIDLNRAGIGLMEIVTAPDFTSGDDAASFVKDLRDILIDIGACDGKMAEGSLRVDANISVHRPGEPLGIRSEVKNINSFRNIRLAVDYEIRRQIQLLESGEQVVNETRSFDIQDGETVTMREKEKVLDYRFLPEPNLPPLVIHKDRSSVKSSQNVVVLEEVKSVLKELPDEKRKRLETKYNISLKNSVILVRANLAELFEKLVEHHSCDPAAASSVLRNSYAPFLDKAKLNSTDRPISDDGLAEIINIYGRGEISETSLGILLREKSENIHLSCKEIMDKNNLCILNDELLINAAIDDVCERNPKAVKAYKKGKTNQLEILSTKVKKKLDGKVASGKLYQLVKEKLQK</sequence>
<evidence type="ECO:0000256" key="6">
    <source>
        <dbReference type="ARBA" id="ARBA00022917"/>
    </source>
</evidence>
<gene>
    <name evidence="12" type="ORF">GSLYS_00009226001</name>
</gene>
<evidence type="ECO:0000256" key="9">
    <source>
        <dbReference type="ARBA" id="ARBA00047913"/>
    </source>
</evidence>
<dbReference type="EC" id="6.3.5.-" evidence="10"/>
<dbReference type="GO" id="GO:0005524">
    <property type="term" value="F:ATP binding"/>
    <property type="evidence" value="ECO:0007669"/>
    <property type="project" value="UniProtKB-KW"/>
</dbReference>
<reference evidence="12 13" key="1">
    <citation type="submission" date="2024-04" db="EMBL/GenBank/DDBJ databases">
        <authorList>
            <consortium name="Genoscope - CEA"/>
            <person name="William W."/>
        </authorList>
    </citation>
    <scope>NUCLEOTIDE SEQUENCE [LARGE SCALE GENOMIC DNA]</scope>
</reference>
<dbReference type="InterPro" id="IPR018027">
    <property type="entry name" value="Asn/Gln_amidotransferase"/>
</dbReference>
<keyword evidence="4 10" id="KW-0547">Nucleotide-binding</keyword>
<dbReference type="GO" id="GO:0070681">
    <property type="term" value="P:glutaminyl-tRNAGln biosynthesis via transamidation"/>
    <property type="evidence" value="ECO:0007669"/>
    <property type="project" value="UniProtKB-UniRule"/>
</dbReference>
<dbReference type="InterPro" id="IPR014746">
    <property type="entry name" value="Gln_synth/guanido_kin_cat_dom"/>
</dbReference>
<dbReference type="GO" id="GO:0032543">
    <property type="term" value="P:mitochondrial translation"/>
    <property type="evidence" value="ECO:0007669"/>
    <property type="project" value="UniProtKB-UniRule"/>
</dbReference>
<dbReference type="InterPro" id="IPR006075">
    <property type="entry name" value="Asn/Gln-tRNA_Trfase_suB/E_cat"/>
</dbReference>
<evidence type="ECO:0000256" key="8">
    <source>
        <dbReference type="ARBA" id="ARBA00047380"/>
    </source>
</evidence>
<dbReference type="SUPFAM" id="SSF55931">
    <property type="entry name" value="Glutamine synthetase/guanido kinase"/>
    <property type="match status" value="1"/>
</dbReference>
<evidence type="ECO:0000256" key="7">
    <source>
        <dbReference type="ARBA" id="ARBA00024799"/>
    </source>
</evidence>
<dbReference type="NCBIfam" id="TIGR00133">
    <property type="entry name" value="gatB"/>
    <property type="match status" value="1"/>
</dbReference>
<dbReference type="Pfam" id="PF02637">
    <property type="entry name" value="GatB_Yqey"/>
    <property type="match status" value="1"/>
</dbReference>
<dbReference type="InterPro" id="IPR042114">
    <property type="entry name" value="GatB_C_1"/>
</dbReference>
<accession>A0AAV2HT33</accession>
<dbReference type="SMART" id="SM00845">
    <property type="entry name" value="GatB_Yqey"/>
    <property type="match status" value="1"/>
</dbReference>
<comment type="function">
    <text evidence="7">Allows the formation of correctly charged Asn-tRNA(Asn) or Gln-tRNA(Gln) through the transamidation of misacylated Asp-tRNA(Asn) or Glu-tRNA(Gln) in organisms which lack either or both of asparaginyl-tRNA or glutaminyl-tRNA synthetases. The reaction takes place in the presence of glutamine and ATP through an activated phospho-Asp-tRNA(Asn) or phospho-Glu-tRNA(Gln).</text>
</comment>
<dbReference type="NCBIfam" id="NF004012">
    <property type="entry name" value="PRK05477.1-2"/>
    <property type="match status" value="1"/>
</dbReference>
<evidence type="ECO:0000256" key="1">
    <source>
        <dbReference type="ARBA" id="ARBA00005306"/>
    </source>
</evidence>
<comment type="subunit">
    <text evidence="2">Heterotrimer of A, B and C subunits.</text>
</comment>
<comment type="similarity">
    <text evidence="1 10">Belongs to the GatB/GatE family. GatB subfamily.</text>
</comment>
<evidence type="ECO:0000256" key="3">
    <source>
        <dbReference type="ARBA" id="ARBA00022598"/>
    </source>
</evidence>
<evidence type="ECO:0000256" key="2">
    <source>
        <dbReference type="ARBA" id="ARBA00011123"/>
    </source>
</evidence>
<dbReference type="InterPro" id="IPR017958">
    <property type="entry name" value="Gln-tRNA_amidoTrfase_suB_CS"/>
</dbReference>
<comment type="catalytic activity">
    <reaction evidence="9 10">
        <text>L-glutamyl-tRNA(Gln) + L-glutamine + ATP + H2O = L-glutaminyl-tRNA(Gln) + L-glutamate + ADP + phosphate + H(+)</text>
        <dbReference type="Rhea" id="RHEA:17521"/>
        <dbReference type="Rhea" id="RHEA-COMP:9681"/>
        <dbReference type="Rhea" id="RHEA-COMP:9684"/>
        <dbReference type="ChEBI" id="CHEBI:15377"/>
        <dbReference type="ChEBI" id="CHEBI:15378"/>
        <dbReference type="ChEBI" id="CHEBI:29985"/>
        <dbReference type="ChEBI" id="CHEBI:30616"/>
        <dbReference type="ChEBI" id="CHEBI:43474"/>
        <dbReference type="ChEBI" id="CHEBI:58359"/>
        <dbReference type="ChEBI" id="CHEBI:78520"/>
        <dbReference type="ChEBI" id="CHEBI:78521"/>
        <dbReference type="ChEBI" id="CHEBI:456216"/>
    </reaction>
</comment>
<dbReference type="InterPro" id="IPR023168">
    <property type="entry name" value="GatB_Yqey_C_2"/>
</dbReference>
<dbReference type="InterPro" id="IPR004413">
    <property type="entry name" value="GatB"/>
</dbReference>
<organism evidence="12 13">
    <name type="scientific">Lymnaea stagnalis</name>
    <name type="common">Great pond snail</name>
    <name type="synonym">Helix stagnalis</name>
    <dbReference type="NCBI Taxonomy" id="6523"/>
    <lineage>
        <taxon>Eukaryota</taxon>
        <taxon>Metazoa</taxon>
        <taxon>Spiralia</taxon>
        <taxon>Lophotrochozoa</taxon>
        <taxon>Mollusca</taxon>
        <taxon>Gastropoda</taxon>
        <taxon>Heterobranchia</taxon>
        <taxon>Euthyneura</taxon>
        <taxon>Panpulmonata</taxon>
        <taxon>Hygrophila</taxon>
        <taxon>Lymnaeoidea</taxon>
        <taxon>Lymnaeidae</taxon>
        <taxon>Lymnaea</taxon>
    </lineage>
</organism>
<dbReference type="NCBIfam" id="NF004014">
    <property type="entry name" value="PRK05477.1-4"/>
    <property type="match status" value="1"/>
</dbReference>
<evidence type="ECO:0000256" key="5">
    <source>
        <dbReference type="ARBA" id="ARBA00022840"/>
    </source>
</evidence>
<dbReference type="PANTHER" id="PTHR11659:SF0">
    <property type="entry name" value="GLUTAMYL-TRNA(GLN) AMIDOTRANSFERASE SUBUNIT B, MITOCHONDRIAL"/>
    <property type="match status" value="1"/>
</dbReference>
<dbReference type="Pfam" id="PF02934">
    <property type="entry name" value="GatB_N"/>
    <property type="match status" value="1"/>
</dbReference>
<dbReference type="GO" id="GO:0030956">
    <property type="term" value="C:glutamyl-tRNA(Gln) amidotransferase complex"/>
    <property type="evidence" value="ECO:0007669"/>
    <property type="project" value="UniProtKB-UniRule"/>
</dbReference>
<dbReference type="EMBL" id="CAXITT010000196">
    <property type="protein sequence ID" value="CAL1535266.1"/>
    <property type="molecule type" value="Genomic_DNA"/>
</dbReference>
<feature type="domain" description="Asn/Gln amidotransferase" evidence="11">
    <location>
        <begin position="390"/>
        <end position="539"/>
    </location>
</feature>
<dbReference type="AlphaFoldDB" id="A0AAV2HT33"/>
<evidence type="ECO:0000313" key="12">
    <source>
        <dbReference type="EMBL" id="CAL1535266.1"/>
    </source>
</evidence>
<protein>
    <recommendedName>
        <fullName evidence="10">Glutamyl-tRNA(Gln) amidotransferase subunit B, mitochondrial</fullName>
        <shortName evidence="10">Glu-AdT subunit B</shortName>
        <ecNumber evidence="10">6.3.5.-</ecNumber>
    </recommendedName>
</protein>
<evidence type="ECO:0000256" key="4">
    <source>
        <dbReference type="ARBA" id="ARBA00022741"/>
    </source>
</evidence>
<dbReference type="GO" id="GO:0005739">
    <property type="term" value="C:mitochondrion"/>
    <property type="evidence" value="ECO:0007669"/>
    <property type="project" value="UniProtKB-SubCell"/>
</dbReference>
<dbReference type="PANTHER" id="PTHR11659">
    <property type="entry name" value="GLUTAMYL-TRNA GLN AMIDOTRANSFERASE SUBUNIT B MITOCHONDRIAL AND PROKARYOTIC PET112-RELATED"/>
    <property type="match status" value="1"/>
</dbReference>
<dbReference type="PROSITE" id="PS01234">
    <property type="entry name" value="GATB"/>
    <property type="match status" value="1"/>
</dbReference>
<keyword evidence="3 10" id="KW-0436">Ligase</keyword>
<dbReference type="HAMAP" id="MF_00121">
    <property type="entry name" value="GatB"/>
    <property type="match status" value="1"/>
</dbReference>
<dbReference type="Gene3D" id="1.10.10.410">
    <property type="match status" value="1"/>
</dbReference>
<comment type="subunit">
    <text evidence="10">Subunit of the heterotrimeric GatCAB amidotransferase (AdT) complex, composed of A, B and C subunits.</text>
</comment>
<dbReference type="InterPro" id="IPR017959">
    <property type="entry name" value="Asn/Gln-tRNA_amidoTrfase_suB/E"/>
</dbReference>
<dbReference type="SUPFAM" id="SSF89095">
    <property type="entry name" value="GatB/YqeY motif"/>
    <property type="match status" value="1"/>
</dbReference>
<keyword evidence="6 10" id="KW-0648">Protein biosynthesis</keyword>
<keyword evidence="13" id="KW-1185">Reference proteome</keyword>
<keyword evidence="10" id="KW-0496">Mitochondrion</keyword>
<evidence type="ECO:0000313" key="13">
    <source>
        <dbReference type="Proteomes" id="UP001497497"/>
    </source>
</evidence>
<comment type="catalytic activity">
    <reaction evidence="8">
        <text>L-aspartyl-tRNA(Asn) + L-glutamine + ATP + H2O = L-asparaginyl-tRNA(Asn) + L-glutamate + ADP + phosphate + 2 H(+)</text>
        <dbReference type="Rhea" id="RHEA:14513"/>
        <dbReference type="Rhea" id="RHEA-COMP:9674"/>
        <dbReference type="Rhea" id="RHEA-COMP:9677"/>
        <dbReference type="ChEBI" id="CHEBI:15377"/>
        <dbReference type="ChEBI" id="CHEBI:15378"/>
        <dbReference type="ChEBI" id="CHEBI:29985"/>
        <dbReference type="ChEBI" id="CHEBI:30616"/>
        <dbReference type="ChEBI" id="CHEBI:43474"/>
        <dbReference type="ChEBI" id="CHEBI:58359"/>
        <dbReference type="ChEBI" id="CHEBI:78515"/>
        <dbReference type="ChEBI" id="CHEBI:78516"/>
        <dbReference type="ChEBI" id="CHEBI:456216"/>
    </reaction>
</comment>
<dbReference type="Gene3D" id="1.10.150.380">
    <property type="entry name" value="GatB domain, N-terminal subdomain"/>
    <property type="match status" value="1"/>
</dbReference>
<dbReference type="Proteomes" id="UP001497497">
    <property type="component" value="Unassembled WGS sequence"/>
</dbReference>
<evidence type="ECO:0000259" key="11">
    <source>
        <dbReference type="SMART" id="SM00845"/>
    </source>
</evidence>
<comment type="function">
    <text evidence="10">Allows the formation of correctly charged Gln-tRNA(Gln) through the transamidation of misacylated Glu-tRNA(Gln) in the mitochondria. The reaction takes place in the presence of glutamine and ATP through an activated gamma-phospho-Glu-tRNA(Gln).</text>
</comment>
<dbReference type="GO" id="GO:0050567">
    <property type="term" value="F:glutaminyl-tRNA synthase (glutamine-hydrolyzing) activity"/>
    <property type="evidence" value="ECO:0007669"/>
    <property type="project" value="UniProtKB-UniRule"/>
</dbReference>